<name>A0A8E2E3F8_9PEZI</name>
<gene>
    <name evidence="1" type="ORF">K432DRAFT_419100</name>
</gene>
<dbReference type="OrthoDB" id="3259529at2759"/>
<organism evidence="1 2">
    <name type="scientific">Lepidopterella palustris CBS 459.81</name>
    <dbReference type="NCBI Taxonomy" id="1314670"/>
    <lineage>
        <taxon>Eukaryota</taxon>
        <taxon>Fungi</taxon>
        <taxon>Dikarya</taxon>
        <taxon>Ascomycota</taxon>
        <taxon>Pezizomycotina</taxon>
        <taxon>Dothideomycetes</taxon>
        <taxon>Pleosporomycetidae</taxon>
        <taxon>Mytilinidiales</taxon>
        <taxon>Argynnaceae</taxon>
        <taxon>Lepidopterella</taxon>
    </lineage>
</organism>
<evidence type="ECO:0000313" key="2">
    <source>
        <dbReference type="Proteomes" id="UP000250266"/>
    </source>
</evidence>
<sequence length="281" mass="31175">MSCSTSDAQEVCLPNSDKQLPNQLNDPVFFGSTPGDELASRGGTGTLGVLEVTRLLEGAGLPCCIIGISSLIYFGAWRVRNDREICVPTNMVERASALLKTRDAYEPCPPGPVQLWSLLHTFPHFKLKGKSLWFLIIPLEDCHLNCNPSNAEPSRTGLPHPTLEVFAQSLLDTNDLVPLADLVDGMDLTEEWGLQHLDLNGENDVTWAEQKNKKIRSSVPMTEDSCLLELSATPMSLRETLQNIVKGKDCRVGMECPKEVFATRFRIRGDEDPRLRARDEV</sequence>
<dbReference type="Proteomes" id="UP000250266">
    <property type="component" value="Unassembled WGS sequence"/>
</dbReference>
<evidence type="ECO:0000313" key="1">
    <source>
        <dbReference type="EMBL" id="OCK76630.1"/>
    </source>
</evidence>
<dbReference type="AlphaFoldDB" id="A0A8E2E3F8"/>
<accession>A0A8E2E3F8</accession>
<keyword evidence="2" id="KW-1185">Reference proteome</keyword>
<proteinExistence type="predicted"/>
<protein>
    <submittedName>
        <fullName evidence="1">Uncharacterized protein</fullName>
    </submittedName>
</protein>
<dbReference type="EMBL" id="KV745193">
    <property type="protein sequence ID" value="OCK76630.1"/>
    <property type="molecule type" value="Genomic_DNA"/>
</dbReference>
<reference evidence="1 2" key="1">
    <citation type="journal article" date="2016" name="Nat. Commun.">
        <title>Ectomycorrhizal ecology is imprinted in the genome of the dominant symbiotic fungus Cenococcum geophilum.</title>
        <authorList>
            <consortium name="DOE Joint Genome Institute"/>
            <person name="Peter M."/>
            <person name="Kohler A."/>
            <person name="Ohm R.A."/>
            <person name="Kuo A."/>
            <person name="Krutzmann J."/>
            <person name="Morin E."/>
            <person name="Arend M."/>
            <person name="Barry K.W."/>
            <person name="Binder M."/>
            <person name="Choi C."/>
            <person name="Clum A."/>
            <person name="Copeland A."/>
            <person name="Grisel N."/>
            <person name="Haridas S."/>
            <person name="Kipfer T."/>
            <person name="LaButti K."/>
            <person name="Lindquist E."/>
            <person name="Lipzen A."/>
            <person name="Maire R."/>
            <person name="Meier B."/>
            <person name="Mihaltcheva S."/>
            <person name="Molinier V."/>
            <person name="Murat C."/>
            <person name="Poggeler S."/>
            <person name="Quandt C.A."/>
            <person name="Sperisen C."/>
            <person name="Tritt A."/>
            <person name="Tisserant E."/>
            <person name="Crous P.W."/>
            <person name="Henrissat B."/>
            <person name="Nehls U."/>
            <person name="Egli S."/>
            <person name="Spatafora J.W."/>
            <person name="Grigoriev I.V."/>
            <person name="Martin F.M."/>
        </authorList>
    </citation>
    <scope>NUCLEOTIDE SEQUENCE [LARGE SCALE GENOMIC DNA]</scope>
    <source>
        <strain evidence="1 2">CBS 459.81</strain>
    </source>
</reference>